<dbReference type="NCBIfam" id="TIGR00242">
    <property type="entry name" value="division/cell wall cluster transcriptional repressor MraZ"/>
    <property type="match status" value="1"/>
</dbReference>
<dbReference type="KEGG" id="hmi:soil367_03850"/>
<gene>
    <name evidence="7" type="primary">mraZ</name>
    <name evidence="9" type="ORF">soil367_03850</name>
</gene>
<feature type="domain" description="SpoVT-AbrB" evidence="8">
    <location>
        <begin position="7"/>
        <end position="54"/>
    </location>
</feature>
<dbReference type="CDD" id="cd16321">
    <property type="entry name" value="MraZ_C"/>
    <property type="match status" value="1"/>
</dbReference>
<dbReference type="SUPFAM" id="SSF89447">
    <property type="entry name" value="AbrB/MazE/MraZ-like"/>
    <property type="match status" value="1"/>
</dbReference>
<dbReference type="OrthoDB" id="9807753at2"/>
<comment type="subcellular location">
    <subcellularLocation>
        <location evidence="7">Cytoplasm</location>
        <location evidence="7">Nucleoid</location>
    </subcellularLocation>
</comment>
<dbReference type="PROSITE" id="PS51740">
    <property type="entry name" value="SPOVT_ABRB"/>
    <property type="match status" value="2"/>
</dbReference>
<dbReference type="GO" id="GO:0003700">
    <property type="term" value="F:DNA-binding transcription factor activity"/>
    <property type="evidence" value="ECO:0007669"/>
    <property type="project" value="UniProtKB-UniRule"/>
</dbReference>
<dbReference type="Pfam" id="PF02381">
    <property type="entry name" value="MraZ"/>
    <property type="match status" value="2"/>
</dbReference>
<dbReference type="RefSeq" id="WP_136547052.1">
    <property type="nucleotide sequence ID" value="NZ_CP031093.1"/>
</dbReference>
<dbReference type="CDD" id="cd16320">
    <property type="entry name" value="MraZ_N"/>
    <property type="match status" value="1"/>
</dbReference>
<keyword evidence="2 7" id="KW-0963">Cytoplasm</keyword>
<dbReference type="GO" id="GO:0000976">
    <property type="term" value="F:transcription cis-regulatory region binding"/>
    <property type="evidence" value="ECO:0007669"/>
    <property type="project" value="TreeGrafter"/>
</dbReference>
<evidence type="ECO:0000256" key="2">
    <source>
        <dbReference type="ARBA" id="ARBA00022490"/>
    </source>
</evidence>
<dbReference type="HAMAP" id="MF_01008">
    <property type="entry name" value="MraZ"/>
    <property type="match status" value="1"/>
</dbReference>
<evidence type="ECO:0000256" key="7">
    <source>
        <dbReference type="HAMAP-Rule" id="MF_01008"/>
    </source>
</evidence>
<evidence type="ECO:0000256" key="3">
    <source>
        <dbReference type="ARBA" id="ARBA00022737"/>
    </source>
</evidence>
<dbReference type="PANTHER" id="PTHR34701:SF1">
    <property type="entry name" value="TRANSCRIPTIONAL REGULATOR MRAZ"/>
    <property type="match status" value="1"/>
</dbReference>
<feature type="domain" description="SpoVT-AbrB" evidence="8">
    <location>
        <begin position="83"/>
        <end position="126"/>
    </location>
</feature>
<evidence type="ECO:0000256" key="1">
    <source>
        <dbReference type="ARBA" id="ARBA00013860"/>
    </source>
</evidence>
<dbReference type="InterPro" id="IPR035642">
    <property type="entry name" value="MraZ_N"/>
</dbReference>
<dbReference type="InterPro" id="IPR037914">
    <property type="entry name" value="SpoVT-AbrB_sf"/>
</dbReference>
<dbReference type="GO" id="GO:2000143">
    <property type="term" value="P:negative regulation of DNA-templated transcription initiation"/>
    <property type="evidence" value="ECO:0007669"/>
    <property type="project" value="TreeGrafter"/>
</dbReference>
<protein>
    <recommendedName>
        <fullName evidence="1 7">Transcriptional regulator MraZ</fullName>
    </recommendedName>
</protein>
<evidence type="ECO:0000256" key="6">
    <source>
        <dbReference type="ARBA" id="ARBA00023163"/>
    </source>
</evidence>
<comment type="subunit">
    <text evidence="7">Forms oligomers.</text>
</comment>
<evidence type="ECO:0000259" key="8">
    <source>
        <dbReference type="PROSITE" id="PS51740"/>
    </source>
</evidence>
<keyword evidence="5 7" id="KW-0238">DNA-binding</keyword>
<evidence type="ECO:0000313" key="9">
    <source>
        <dbReference type="EMBL" id="QCF25129.1"/>
    </source>
</evidence>
<reference evidence="9 10" key="1">
    <citation type="submission" date="2018-07" db="EMBL/GenBank/DDBJ databases">
        <title>Marsedoiliclastica nanhaica gen. nov. sp. nov., a novel marine hydrocarbonoclastic bacterium isolated from an in-situ enriched hydrocarbon-degrading consortium in deep-sea sediment.</title>
        <authorList>
            <person name="Dong C."/>
            <person name="Ma T."/>
            <person name="Liu R."/>
            <person name="Shao Z."/>
        </authorList>
    </citation>
    <scope>NUCLEOTIDE SEQUENCE [LARGE SCALE GENOMIC DNA]</scope>
    <source>
        <strain evidence="10">soil36-7</strain>
    </source>
</reference>
<comment type="similarity">
    <text evidence="7">Belongs to the MraZ family.</text>
</comment>
<dbReference type="InterPro" id="IPR035644">
    <property type="entry name" value="MraZ_C"/>
</dbReference>
<dbReference type="Proteomes" id="UP000298049">
    <property type="component" value="Chromosome"/>
</dbReference>
<dbReference type="GO" id="GO:0009295">
    <property type="term" value="C:nucleoid"/>
    <property type="evidence" value="ECO:0007669"/>
    <property type="project" value="UniProtKB-SubCell"/>
</dbReference>
<dbReference type="GO" id="GO:0005737">
    <property type="term" value="C:cytoplasm"/>
    <property type="evidence" value="ECO:0007669"/>
    <property type="project" value="UniProtKB-UniRule"/>
</dbReference>
<keyword evidence="6 7" id="KW-0804">Transcription</keyword>
<keyword evidence="3" id="KW-0677">Repeat</keyword>
<keyword evidence="4 7" id="KW-0805">Transcription regulation</keyword>
<dbReference type="Gene3D" id="3.40.1550.20">
    <property type="entry name" value="Transcriptional regulator MraZ domain"/>
    <property type="match status" value="1"/>
</dbReference>
<dbReference type="AlphaFoldDB" id="A0A4P7XDZ2"/>
<dbReference type="InterPro" id="IPR038619">
    <property type="entry name" value="MraZ_sf"/>
</dbReference>
<evidence type="ECO:0000256" key="5">
    <source>
        <dbReference type="ARBA" id="ARBA00023125"/>
    </source>
</evidence>
<evidence type="ECO:0000313" key="10">
    <source>
        <dbReference type="Proteomes" id="UP000298049"/>
    </source>
</evidence>
<dbReference type="InterPro" id="IPR020603">
    <property type="entry name" value="MraZ_dom"/>
</dbReference>
<sequence length="149" mass="16912">MTDFLGAHALNMDTKGRLAIPTRVREDLEASCGGRVVLTAHTKERCLVIYPEPQWLEVLPQVQALPNMNKVARRTQRLLIGFATPLELDSSGRVLVPPPLREYAGFEKKLQLIGQGKKLELWSEEQWMRWLEDDDGDDEMPAEMANLSL</sequence>
<dbReference type="InterPro" id="IPR003444">
    <property type="entry name" value="MraZ"/>
</dbReference>
<dbReference type="PANTHER" id="PTHR34701">
    <property type="entry name" value="TRANSCRIPTIONAL REGULATOR MRAZ"/>
    <property type="match status" value="1"/>
</dbReference>
<proteinExistence type="inferred from homology"/>
<evidence type="ECO:0000256" key="4">
    <source>
        <dbReference type="ARBA" id="ARBA00023015"/>
    </source>
</evidence>
<accession>A0A4P7XDZ2</accession>
<dbReference type="EMBL" id="CP031093">
    <property type="protein sequence ID" value="QCF25129.1"/>
    <property type="molecule type" value="Genomic_DNA"/>
</dbReference>
<dbReference type="InterPro" id="IPR007159">
    <property type="entry name" value="SpoVT-AbrB_dom"/>
</dbReference>
<keyword evidence="10" id="KW-1185">Reference proteome</keyword>
<name>A0A4P7XDZ2_9ALTE</name>
<organism evidence="9 10">
    <name type="scientific">Hydrocarboniclastica marina</name>
    <dbReference type="NCBI Taxonomy" id="2259620"/>
    <lineage>
        <taxon>Bacteria</taxon>
        <taxon>Pseudomonadati</taxon>
        <taxon>Pseudomonadota</taxon>
        <taxon>Gammaproteobacteria</taxon>
        <taxon>Alteromonadales</taxon>
        <taxon>Alteromonadaceae</taxon>
        <taxon>Hydrocarboniclastica</taxon>
    </lineage>
</organism>